<dbReference type="AlphaFoldDB" id="A0AA87SZB8"/>
<gene>
    <name evidence="1" type="ORF">LEP1GSC125_0075</name>
</gene>
<accession>A0AA87SZB8</accession>
<reference evidence="1 2" key="1">
    <citation type="journal article" date="2014" name="Int. J. Syst. Evol. Microbiol.">
        <title>Leptospira mayottensis sp. nov., a pathogenic species of the genus Leptospira isolated from humans.</title>
        <authorList>
            <person name="Bourhy P."/>
            <person name="Collet L."/>
            <person name="Brisse S."/>
            <person name="Picardeau M."/>
        </authorList>
    </citation>
    <scope>NUCLEOTIDE SEQUENCE [LARGE SCALE GENOMIC DNA]</scope>
    <source>
        <strain evidence="1 2">200901122</strain>
    </source>
</reference>
<name>A0AA87SZB8_9LEPT</name>
<comment type="caution">
    <text evidence="1">The sequence shown here is derived from an EMBL/GenBank/DDBJ whole genome shotgun (WGS) entry which is preliminary data.</text>
</comment>
<sequence>MILFSYQERSCSSKSSIAFSRVNFSLSSGNLENHEVFG</sequence>
<evidence type="ECO:0000313" key="2">
    <source>
        <dbReference type="Proteomes" id="UP000001343"/>
    </source>
</evidence>
<dbReference type="Proteomes" id="UP000001343">
    <property type="component" value="Unassembled WGS sequence"/>
</dbReference>
<dbReference type="EMBL" id="AKWM02000035">
    <property type="protein sequence ID" value="EKS00487.1"/>
    <property type="molecule type" value="Genomic_DNA"/>
</dbReference>
<protein>
    <submittedName>
        <fullName evidence="1">Uncharacterized protein</fullName>
    </submittedName>
</protein>
<proteinExistence type="predicted"/>
<evidence type="ECO:0000313" key="1">
    <source>
        <dbReference type="EMBL" id="EKS00487.1"/>
    </source>
</evidence>
<organism evidence="1 2">
    <name type="scientific">Leptospira mayottensis 200901122</name>
    <dbReference type="NCBI Taxonomy" id="1193010"/>
    <lineage>
        <taxon>Bacteria</taxon>
        <taxon>Pseudomonadati</taxon>
        <taxon>Spirochaetota</taxon>
        <taxon>Spirochaetia</taxon>
        <taxon>Leptospirales</taxon>
        <taxon>Leptospiraceae</taxon>
        <taxon>Leptospira</taxon>
    </lineage>
</organism>